<evidence type="ECO:0000256" key="4">
    <source>
        <dbReference type="ARBA" id="ARBA00023163"/>
    </source>
</evidence>
<keyword evidence="5" id="KW-0539">Nucleus</keyword>
<evidence type="ECO:0000256" key="3">
    <source>
        <dbReference type="ARBA" id="ARBA00023015"/>
    </source>
</evidence>
<comment type="caution">
    <text evidence="8">The sequence shown here is derived from an EMBL/GenBank/DDBJ whole genome shotgun (WGS) entry which is preliminary data.</text>
</comment>
<keyword evidence="3" id="KW-0805">Transcription regulation</keyword>
<feature type="compositionally biased region" description="Basic and acidic residues" evidence="6">
    <location>
        <begin position="116"/>
        <end position="134"/>
    </location>
</feature>
<reference evidence="8 9" key="1">
    <citation type="submission" date="2024-11" db="EMBL/GenBank/DDBJ databases">
        <title>A near-complete genome assembly of Cinchona calisaya.</title>
        <authorList>
            <person name="Lian D.C."/>
            <person name="Zhao X.W."/>
            <person name="Wei L."/>
        </authorList>
    </citation>
    <scope>NUCLEOTIDE SEQUENCE [LARGE SCALE GENOMIC DNA]</scope>
    <source>
        <tissue evidence="8">Nenye</tissue>
    </source>
</reference>
<dbReference type="PANTHER" id="PTHR43952">
    <property type="entry name" value="MYB FAMILY TRANSCRIPTION FACTOR-RELATED"/>
    <property type="match status" value="1"/>
</dbReference>
<keyword evidence="4" id="KW-0804">Transcription</keyword>
<feature type="domain" description="Myb-like" evidence="7">
    <location>
        <begin position="18"/>
        <end position="63"/>
    </location>
</feature>
<organism evidence="8 9">
    <name type="scientific">Cinchona calisaya</name>
    <dbReference type="NCBI Taxonomy" id="153742"/>
    <lineage>
        <taxon>Eukaryota</taxon>
        <taxon>Viridiplantae</taxon>
        <taxon>Streptophyta</taxon>
        <taxon>Embryophyta</taxon>
        <taxon>Tracheophyta</taxon>
        <taxon>Spermatophyta</taxon>
        <taxon>Magnoliopsida</taxon>
        <taxon>eudicotyledons</taxon>
        <taxon>Gunneridae</taxon>
        <taxon>Pentapetalae</taxon>
        <taxon>asterids</taxon>
        <taxon>lamiids</taxon>
        <taxon>Gentianales</taxon>
        <taxon>Rubiaceae</taxon>
        <taxon>Cinchonoideae</taxon>
        <taxon>Cinchoneae</taxon>
        <taxon>Cinchona</taxon>
    </lineage>
</organism>
<gene>
    <name evidence="8" type="ORF">ACH5RR_013484</name>
</gene>
<dbReference type="Gene3D" id="1.10.10.60">
    <property type="entry name" value="Homeodomain-like"/>
    <property type="match status" value="1"/>
</dbReference>
<evidence type="ECO:0000313" key="8">
    <source>
        <dbReference type="EMBL" id="KAL3525112.1"/>
    </source>
</evidence>
<dbReference type="SUPFAM" id="SSF46689">
    <property type="entry name" value="Homeodomain-like"/>
    <property type="match status" value="1"/>
</dbReference>
<protein>
    <recommendedName>
        <fullName evidence="7">Myb-like domain-containing protein</fullName>
    </recommendedName>
</protein>
<feature type="region of interest" description="Disordered" evidence="6">
    <location>
        <begin position="76"/>
        <end position="134"/>
    </location>
</feature>
<evidence type="ECO:0000256" key="5">
    <source>
        <dbReference type="ARBA" id="ARBA00023242"/>
    </source>
</evidence>
<dbReference type="GO" id="GO:0005634">
    <property type="term" value="C:nucleus"/>
    <property type="evidence" value="ECO:0007669"/>
    <property type="project" value="UniProtKB-SubCell"/>
</dbReference>
<dbReference type="EMBL" id="JBJUIK010000006">
    <property type="protein sequence ID" value="KAL3525112.1"/>
    <property type="molecule type" value="Genomic_DNA"/>
</dbReference>
<feature type="compositionally biased region" description="Basic and acidic residues" evidence="6">
    <location>
        <begin position="94"/>
        <end position="106"/>
    </location>
</feature>
<evidence type="ECO:0000259" key="7">
    <source>
        <dbReference type="PROSITE" id="PS50090"/>
    </source>
</evidence>
<dbReference type="InterPro" id="IPR009057">
    <property type="entry name" value="Homeodomain-like_sf"/>
</dbReference>
<evidence type="ECO:0000313" key="9">
    <source>
        <dbReference type="Proteomes" id="UP001630127"/>
    </source>
</evidence>
<accession>A0ABD3A2U2</accession>
<dbReference type="CDD" id="cd00167">
    <property type="entry name" value="SANT"/>
    <property type="match status" value="1"/>
</dbReference>
<evidence type="ECO:0000256" key="6">
    <source>
        <dbReference type="SAM" id="MobiDB-lite"/>
    </source>
</evidence>
<dbReference type="PANTHER" id="PTHR43952:SF75">
    <property type="entry name" value="PROTEIN RADIALIS-LIKE 6"/>
    <property type="match status" value="1"/>
</dbReference>
<dbReference type="PROSITE" id="PS50090">
    <property type="entry name" value="MYB_LIKE"/>
    <property type="match status" value="1"/>
</dbReference>
<dbReference type="GO" id="GO:0009908">
    <property type="term" value="P:flower development"/>
    <property type="evidence" value="ECO:0007669"/>
    <property type="project" value="UniProtKB-ARBA"/>
</dbReference>
<name>A0ABD3A2U2_9GENT</name>
<evidence type="ECO:0000256" key="2">
    <source>
        <dbReference type="ARBA" id="ARBA00022473"/>
    </source>
</evidence>
<dbReference type="InterPro" id="IPR001005">
    <property type="entry name" value="SANT/Myb"/>
</dbReference>
<proteinExistence type="predicted"/>
<dbReference type="AlphaFoldDB" id="A0ABD3A2U2"/>
<keyword evidence="9" id="KW-1185">Reference proteome</keyword>
<dbReference type="SMART" id="SM00717">
    <property type="entry name" value="SANT"/>
    <property type="match status" value="1"/>
</dbReference>
<keyword evidence="2" id="KW-0217">Developmental protein</keyword>
<comment type="subcellular location">
    <subcellularLocation>
        <location evidence="1">Nucleus</location>
    </subcellularLocation>
</comment>
<dbReference type="FunFam" id="1.10.10.60:FF:000154">
    <property type="entry name" value="Transcription factor SRM1"/>
    <property type="match status" value="1"/>
</dbReference>
<dbReference type="Pfam" id="PF00249">
    <property type="entry name" value="Myb_DNA-binding"/>
    <property type="match status" value="1"/>
</dbReference>
<dbReference type="InterPro" id="IPR044636">
    <property type="entry name" value="RADIALIS-like"/>
</dbReference>
<dbReference type="Proteomes" id="UP001630127">
    <property type="component" value="Unassembled WGS sequence"/>
</dbReference>
<sequence>MGYNQKISSNWTCSSSFWTREEDKAFENALAIYYDTSNLWEKIAAAVPGKTREEIKDHFQVLIADVNAIESGLVPLPRYTDSSKKSRKRVGHAALDKKGKQTEKNQSESGCSGKSSRSDSDRKRGKLWSKEEHM</sequence>
<dbReference type="GO" id="GO:0048262">
    <property type="term" value="P:determination of dorsal/ventral asymmetry"/>
    <property type="evidence" value="ECO:0007669"/>
    <property type="project" value="UniProtKB-ARBA"/>
</dbReference>
<evidence type="ECO:0000256" key="1">
    <source>
        <dbReference type="ARBA" id="ARBA00004123"/>
    </source>
</evidence>